<evidence type="ECO:0000313" key="3">
    <source>
        <dbReference type="Proteomes" id="UP000013750"/>
    </source>
</evidence>
<evidence type="ECO:0000313" key="1">
    <source>
        <dbReference type="EMBL" id="EOI59067.1"/>
    </source>
</evidence>
<dbReference type="eggNOG" id="ENOG50306HC">
    <property type="taxonomic scope" value="Bacteria"/>
</dbReference>
<evidence type="ECO:0000313" key="4">
    <source>
        <dbReference type="Proteomes" id="UP000014160"/>
    </source>
</evidence>
<dbReference type="EMBL" id="AJDQ01000002">
    <property type="protein sequence ID" value="EOI59067.1"/>
    <property type="molecule type" value="Genomic_DNA"/>
</dbReference>
<dbReference type="HOGENOM" id="CLU_179174_0_0_9"/>
<evidence type="ECO:0000313" key="2">
    <source>
        <dbReference type="EMBL" id="EOW79056.1"/>
    </source>
</evidence>
<dbReference type="AlphaFoldDB" id="R2Y9M8"/>
<sequence>MVGFIRFIALVMIGVAYAVTHSRRKKTHKQANEAVHELKNYKKNEEGLYPWEEDIDDSPARIPDDAKRYINKARLKRGRW</sequence>
<name>R2Y9M8_9ENTE</name>
<dbReference type="Proteomes" id="UP000014160">
    <property type="component" value="Unassembled WGS sequence"/>
</dbReference>
<dbReference type="Proteomes" id="UP000013750">
    <property type="component" value="Unassembled WGS sequence"/>
</dbReference>
<dbReference type="RefSeq" id="WP_010778704.1">
    <property type="nucleotide sequence ID" value="NZ_ASWH01000002.1"/>
</dbReference>
<keyword evidence="4" id="KW-1185">Reference proteome</keyword>
<gene>
    <name evidence="2" type="ORF">I592_03194</name>
    <name evidence="1" type="ORF">UKC_00253</name>
</gene>
<dbReference type="OrthoDB" id="2191636at2"/>
<reference evidence="2 4" key="2">
    <citation type="submission" date="2013-03" db="EMBL/GenBank/DDBJ databases">
        <title>The Genome Sequence of Enterococcus gilvus ATCC BAA-350 (PacBio/Illumina hybrid assembly).</title>
        <authorList>
            <consortium name="The Broad Institute Genomics Platform"/>
            <consortium name="The Broad Institute Genome Sequencing Center for Infectious Disease"/>
            <person name="Earl A."/>
            <person name="Russ C."/>
            <person name="Gilmore M."/>
            <person name="Surin D."/>
            <person name="Walker B."/>
            <person name="Young S."/>
            <person name="Zeng Q."/>
            <person name="Gargeya S."/>
            <person name="Fitzgerald M."/>
            <person name="Haas B."/>
            <person name="Abouelleil A."/>
            <person name="Allen A.W."/>
            <person name="Alvarado L."/>
            <person name="Arachchi H.M."/>
            <person name="Berlin A.M."/>
            <person name="Chapman S.B."/>
            <person name="Gainer-Dewar J."/>
            <person name="Goldberg J."/>
            <person name="Griggs A."/>
            <person name="Gujja S."/>
            <person name="Hansen M."/>
            <person name="Howarth C."/>
            <person name="Imamovic A."/>
            <person name="Ireland A."/>
            <person name="Larimer J."/>
            <person name="McCowan C."/>
            <person name="Murphy C."/>
            <person name="Pearson M."/>
            <person name="Poon T.W."/>
            <person name="Priest M."/>
            <person name="Roberts A."/>
            <person name="Saif S."/>
            <person name="Shea T."/>
            <person name="Sisk P."/>
            <person name="Sykes S."/>
            <person name="Wortman J."/>
            <person name="Nusbaum C."/>
            <person name="Birren B."/>
        </authorList>
    </citation>
    <scope>NUCLEOTIDE SEQUENCE [LARGE SCALE GENOMIC DNA]</scope>
    <source>
        <strain evidence="2 4">ATCC BAA-350</strain>
    </source>
</reference>
<proteinExistence type="predicted"/>
<organism evidence="1 3">
    <name type="scientific">Enterococcus gilvus ATCC BAA-350</name>
    <dbReference type="NCBI Taxonomy" id="1158614"/>
    <lineage>
        <taxon>Bacteria</taxon>
        <taxon>Bacillati</taxon>
        <taxon>Bacillota</taxon>
        <taxon>Bacilli</taxon>
        <taxon>Lactobacillales</taxon>
        <taxon>Enterococcaceae</taxon>
        <taxon>Enterococcus</taxon>
    </lineage>
</organism>
<reference evidence="1 3" key="1">
    <citation type="submission" date="2013-02" db="EMBL/GenBank/DDBJ databases">
        <title>The Genome Sequence of Enterococcus gilvus ATCC BAA-350.</title>
        <authorList>
            <consortium name="The Broad Institute Genome Sequencing Platform"/>
            <consortium name="The Broad Institute Genome Sequencing Center for Infectious Disease"/>
            <person name="Earl A.M."/>
            <person name="Gilmore M.S."/>
            <person name="Lebreton F."/>
            <person name="Walker B."/>
            <person name="Young S.K."/>
            <person name="Zeng Q."/>
            <person name="Gargeya S."/>
            <person name="Fitzgerald M."/>
            <person name="Haas B."/>
            <person name="Abouelleil A."/>
            <person name="Alvarado L."/>
            <person name="Arachchi H.M."/>
            <person name="Berlin A.M."/>
            <person name="Chapman S.B."/>
            <person name="Dewar J."/>
            <person name="Goldberg J."/>
            <person name="Griggs A."/>
            <person name="Gujja S."/>
            <person name="Hansen M."/>
            <person name="Howarth C."/>
            <person name="Imamovic A."/>
            <person name="Larimer J."/>
            <person name="McCowan C."/>
            <person name="Murphy C."/>
            <person name="Neiman D."/>
            <person name="Pearson M."/>
            <person name="Priest M."/>
            <person name="Roberts A."/>
            <person name="Saif S."/>
            <person name="Shea T."/>
            <person name="Sisk P."/>
            <person name="Sykes S."/>
            <person name="Wortman J."/>
            <person name="Nusbaum C."/>
            <person name="Birren B."/>
        </authorList>
    </citation>
    <scope>NUCLEOTIDE SEQUENCE [LARGE SCALE GENOMIC DNA]</scope>
    <source>
        <strain evidence="1 3">ATCC BAA-350</strain>
    </source>
</reference>
<protein>
    <submittedName>
        <fullName evidence="1">Uncharacterized protein</fullName>
    </submittedName>
</protein>
<comment type="caution">
    <text evidence="1">The sequence shown here is derived from an EMBL/GenBank/DDBJ whole genome shotgun (WGS) entry which is preliminary data.</text>
</comment>
<dbReference type="PATRIC" id="fig|1158614.3.peg.244"/>
<accession>R2Y9M8</accession>
<dbReference type="EMBL" id="ASWH01000002">
    <property type="protein sequence ID" value="EOW79056.1"/>
    <property type="molecule type" value="Genomic_DNA"/>
</dbReference>